<keyword evidence="5 8" id="KW-0677">Repeat</keyword>
<proteinExistence type="inferred from homology"/>
<comment type="caution">
    <text evidence="12">The sequence shown here is derived from an EMBL/GenBank/DDBJ whole genome shotgun (WGS) entry which is preliminary data.</text>
</comment>
<comment type="similarity">
    <text evidence="8">Belongs to the BamA family.</text>
</comment>
<dbReference type="InterPro" id="IPR010827">
    <property type="entry name" value="BamA/TamA_POTRA"/>
</dbReference>
<evidence type="ECO:0000256" key="6">
    <source>
        <dbReference type="ARBA" id="ARBA00023136"/>
    </source>
</evidence>
<evidence type="ECO:0000256" key="8">
    <source>
        <dbReference type="HAMAP-Rule" id="MF_01430"/>
    </source>
</evidence>
<dbReference type="STRING" id="1399419.A5906_00960"/>
<evidence type="ECO:0000256" key="10">
    <source>
        <dbReference type="SAM" id="Phobius"/>
    </source>
</evidence>
<keyword evidence="4 8" id="KW-0732">Signal</keyword>
<evidence type="ECO:0000256" key="5">
    <source>
        <dbReference type="ARBA" id="ARBA00022737"/>
    </source>
</evidence>
<evidence type="ECO:0000256" key="2">
    <source>
        <dbReference type="ARBA" id="ARBA00022452"/>
    </source>
</evidence>
<dbReference type="GO" id="GO:0043165">
    <property type="term" value="P:Gram-negative-bacterium-type cell outer membrane assembly"/>
    <property type="evidence" value="ECO:0007669"/>
    <property type="project" value="UniProtKB-UniRule"/>
</dbReference>
<dbReference type="PROSITE" id="PS51779">
    <property type="entry name" value="POTRA"/>
    <property type="match status" value="3"/>
</dbReference>
<keyword evidence="7 8" id="KW-0998">Cell outer membrane</keyword>
<keyword evidence="13" id="KW-1185">Reference proteome</keyword>
<keyword evidence="6 8" id="KW-0472">Membrane</keyword>
<protein>
    <recommendedName>
        <fullName evidence="8 9">Outer membrane protein assembly factor BamA</fullName>
    </recommendedName>
</protein>
<dbReference type="HAMAP" id="MF_01430">
    <property type="entry name" value="OM_assembly_BamA"/>
    <property type="match status" value="1"/>
</dbReference>
<comment type="subunit">
    <text evidence="8">Part of the Bam complex.</text>
</comment>
<keyword evidence="2 8" id="KW-1134">Transmembrane beta strand</keyword>
<gene>
    <name evidence="8" type="primary">bamA</name>
    <name evidence="12" type="ORF">FBZ95_103917</name>
</gene>
<dbReference type="AlphaFoldDB" id="A0A560I9E3"/>
<evidence type="ECO:0000256" key="3">
    <source>
        <dbReference type="ARBA" id="ARBA00022692"/>
    </source>
</evidence>
<evidence type="ECO:0000313" key="12">
    <source>
        <dbReference type="EMBL" id="TWB79065.1"/>
    </source>
</evidence>
<dbReference type="PANTHER" id="PTHR12815:SF23">
    <property type="entry name" value="OUTER MEMBRANE PROTEIN ASSEMBLY FACTOR BAMA"/>
    <property type="match status" value="1"/>
</dbReference>
<comment type="subcellular location">
    <subcellularLocation>
        <location evidence="8">Cell outer membrane</location>
    </subcellularLocation>
    <subcellularLocation>
        <location evidence="1">Membrane</location>
    </subcellularLocation>
</comment>
<dbReference type="Pfam" id="PF07244">
    <property type="entry name" value="POTRA"/>
    <property type="match status" value="5"/>
</dbReference>
<dbReference type="PIRSF" id="PIRSF006076">
    <property type="entry name" value="OM_assembly_OMP85"/>
    <property type="match status" value="1"/>
</dbReference>
<dbReference type="NCBIfam" id="TIGR03303">
    <property type="entry name" value="OM_YaeT"/>
    <property type="match status" value="1"/>
</dbReference>
<evidence type="ECO:0000259" key="11">
    <source>
        <dbReference type="PROSITE" id="PS51779"/>
    </source>
</evidence>
<dbReference type="GO" id="GO:0051205">
    <property type="term" value="P:protein insertion into membrane"/>
    <property type="evidence" value="ECO:0007669"/>
    <property type="project" value="UniProtKB-UniRule"/>
</dbReference>
<evidence type="ECO:0000256" key="4">
    <source>
        <dbReference type="ARBA" id="ARBA00022729"/>
    </source>
</evidence>
<organism evidence="12 13">
    <name type="scientific">Bradyrhizobium sacchari</name>
    <dbReference type="NCBI Taxonomy" id="1399419"/>
    <lineage>
        <taxon>Bacteria</taxon>
        <taxon>Pseudomonadati</taxon>
        <taxon>Pseudomonadota</taxon>
        <taxon>Alphaproteobacteria</taxon>
        <taxon>Hyphomicrobiales</taxon>
        <taxon>Nitrobacteraceae</taxon>
        <taxon>Bradyrhizobium</taxon>
    </lineage>
</organism>
<accession>A0A560I9E3</accession>
<dbReference type="Proteomes" id="UP000315914">
    <property type="component" value="Unassembled WGS sequence"/>
</dbReference>
<dbReference type="InterPro" id="IPR039910">
    <property type="entry name" value="D15-like"/>
</dbReference>
<dbReference type="PANTHER" id="PTHR12815">
    <property type="entry name" value="SORTING AND ASSEMBLY MACHINERY SAMM50 PROTEIN FAMILY MEMBER"/>
    <property type="match status" value="1"/>
</dbReference>
<feature type="domain" description="POTRA" evidence="11">
    <location>
        <begin position="82"/>
        <end position="150"/>
    </location>
</feature>
<keyword evidence="10" id="KW-1133">Transmembrane helix</keyword>
<dbReference type="Gene3D" id="2.40.160.50">
    <property type="entry name" value="membrane protein fhac: a member of the omp85/tpsb transporter family"/>
    <property type="match status" value="1"/>
</dbReference>
<reference evidence="12 13" key="1">
    <citation type="submission" date="2019-06" db="EMBL/GenBank/DDBJ databases">
        <title>Genomic Encyclopedia of Type Strains, Phase IV (KMG-V): Genome sequencing to study the core and pangenomes of soil and plant-associated prokaryotes.</title>
        <authorList>
            <person name="Whitman W."/>
        </authorList>
    </citation>
    <scope>NUCLEOTIDE SEQUENCE [LARGE SCALE GENOMIC DNA]</scope>
    <source>
        <strain evidence="12 13">BR 10556</strain>
    </source>
</reference>
<dbReference type="Pfam" id="PF01103">
    <property type="entry name" value="Omp85"/>
    <property type="match status" value="1"/>
</dbReference>
<dbReference type="Gene3D" id="3.10.20.310">
    <property type="entry name" value="membrane protein fhac"/>
    <property type="match status" value="5"/>
</dbReference>
<name>A0A560I9E3_9BRAD</name>
<dbReference type="InterPro" id="IPR000184">
    <property type="entry name" value="Bac_surfAg_D15"/>
</dbReference>
<feature type="transmembrane region" description="Helical" evidence="10">
    <location>
        <begin position="54"/>
        <end position="75"/>
    </location>
</feature>
<feature type="domain" description="POTRA" evidence="11">
    <location>
        <begin position="151"/>
        <end position="228"/>
    </location>
</feature>
<evidence type="ECO:0000256" key="1">
    <source>
        <dbReference type="ARBA" id="ARBA00004370"/>
    </source>
</evidence>
<dbReference type="EMBL" id="VITW01000003">
    <property type="protein sequence ID" value="TWB79065.1"/>
    <property type="molecule type" value="Genomic_DNA"/>
</dbReference>
<evidence type="ECO:0000256" key="9">
    <source>
        <dbReference type="NCBIfam" id="TIGR03303"/>
    </source>
</evidence>
<keyword evidence="3 8" id="KW-0812">Transmembrane</keyword>
<sequence length="897" mass="98266">MKLKSRRFRPFAASAKLATSGLNLGNLQTGVGVGLARNDKGALRMKFGLRLRGGLLATLIMFGAPVVAPVGAVFVSSSALAQTVQSISVEGNRRVEVETIRSYFKPGPGGRLDQGAIDDGLKALIETGLFQDVRINRGPGGQIVVSVVENPVIGRIAFEGNKKIKDEQLQAEVQSKARGTFSRAMVQSDTLRIAEIYRRSGRYDVRVTPEIIEQPNNRVDLIFTIVEGAKTGVKSIDFVGNVAFSSYRLRDVIKTRESNLLSFLASGDIYDPDRVEADRDLLRRFYLKNGYADVQVVAALTEYDPEKKGFNVTFKIEEGSQYRVGAVDFRTSIPNFDPSSMRGYSRVNVGSLYNVESVEKSVEEMQIEASRRGYAFAVVRPGGDRNFEAHTVSVVFNIDEGPRTYIERINLRGNTRTRDYVIRREFDISEGDAYNRALVDRAERRLKNLDYFKSVKITTEPGSSSDRVILIVDMEEKSTGDFSISGGYSTTDGALAEVSVSERNLLGRGLFAKASVTYGQYARGYSLSFVEPYLLDYRVALGLDLYQREQKSNSYISYGTKTLGFSPRLGFSLREDLALQVRYSIYRQEITLPYTLANCNNFVNSGVFNPSPAYANTPQGAADIASSGFNFAATNGLGCYADGEASLPVRKELANGKTLTSAVGYTLSYNTLDNNKNPTDGLLIDFRQDFAGVGGDVSYLKTVADAKYYTPLVSDIVSVVHLQGGVLNKIGSSDLRMLDHFQMGPNLVRGFAPNGIGPRDLNPFGTQDALGGTKYWGASLELQMPFWFLPKEVGLKGAVYADAGGLFDYQGPTTWSVTNEVTTTRNSNCVPSTVNPATAGTCTGLVYDNGNSVRSSVGVGLIWQSPFGPLRFDYAVPLTKGKYDRTQEFRFGGGTSF</sequence>
<dbReference type="GO" id="GO:0009279">
    <property type="term" value="C:cell outer membrane"/>
    <property type="evidence" value="ECO:0007669"/>
    <property type="project" value="UniProtKB-SubCell"/>
</dbReference>
<dbReference type="InterPro" id="IPR023707">
    <property type="entry name" value="OM_assembly_BamA"/>
</dbReference>
<evidence type="ECO:0000256" key="7">
    <source>
        <dbReference type="ARBA" id="ARBA00023237"/>
    </source>
</evidence>
<evidence type="ECO:0000313" key="13">
    <source>
        <dbReference type="Proteomes" id="UP000315914"/>
    </source>
</evidence>
<comment type="function">
    <text evidence="8">Part of the outer membrane protein assembly complex, which is involved in assembly and insertion of beta-barrel proteins into the outer membrane.</text>
</comment>
<feature type="domain" description="POTRA" evidence="11">
    <location>
        <begin position="404"/>
        <end position="477"/>
    </location>
</feature>
<dbReference type="InterPro" id="IPR034746">
    <property type="entry name" value="POTRA"/>
</dbReference>